<dbReference type="Gene3D" id="1.10.260.40">
    <property type="entry name" value="lambda repressor-like DNA-binding domains"/>
    <property type="match status" value="1"/>
</dbReference>
<accession>B3E517</accession>
<organism evidence="2 3">
    <name type="scientific">Trichlorobacter lovleyi (strain ATCC BAA-1151 / DSM 17278 / SZ)</name>
    <name type="common">Geobacter lovleyi</name>
    <dbReference type="NCBI Taxonomy" id="398767"/>
    <lineage>
        <taxon>Bacteria</taxon>
        <taxon>Pseudomonadati</taxon>
        <taxon>Thermodesulfobacteriota</taxon>
        <taxon>Desulfuromonadia</taxon>
        <taxon>Geobacterales</taxon>
        <taxon>Geobacteraceae</taxon>
        <taxon>Trichlorobacter</taxon>
    </lineage>
</organism>
<dbReference type="OrthoDB" id="3191804at2"/>
<reference evidence="2 3" key="1">
    <citation type="submission" date="2008-05" db="EMBL/GenBank/DDBJ databases">
        <title>Complete sequence of chromosome of Geobacter lovleyi SZ.</title>
        <authorList>
            <consortium name="US DOE Joint Genome Institute"/>
            <person name="Lucas S."/>
            <person name="Copeland A."/>
            <person name="Lapidus A."/>
            <person name="Glavina del Rio T."/>
            <person name="Dalin E."/>
            <person name="Tice H."/>
            <person name="Bruce D."/>
            <person name="Goodwin L."/>
            <person name="Pitluck S."/>
            <person name="Chertkov O."/>
            <person name="Meincke L."/>
            <person name="Brettin T."/>
            <person name="Detter J.C."/>
            <person name="Han C."/>
            <person name="Tapia R."/>
            <person name="Kuske C.R."/>
            <person name="Schmutz J."/>
            <person name="Larimer F."/>
            <person name="Land M."/>
            <person name="Hauser L."/>
            <person name="Kyrpides N."/>
            <person name="Mikhailova N."/>
            <person name="Sung Y."/>
            <person name="Fletcher K.E."/>
            <person name="Ritalahti K.M."/>
            <person name="Loeffler F.E."/>
            <person name="Richardson P."/>
        </authorList>
    </citation>
    <scope>NUCLEOTIDE SEQUENCE [LARGE SCALE GENOMIC DNA]</scope>
    <source>
        <strain evidence="3">ATCC BAA-1151 / DSM 17278 / SZ</strain>
    </source>
</reference>
<dbReference type="EMBL" id="CP001089">
    <property type="protein sequence ID" value="ACD94582.1"/>
    <property type="molecule type" value="Genomic_DNA"/>
</dbReference>
<evidence type="ECO:0000313" key="2">
    <source>
        <dbReference type="EMBL" id="ACD94582.1"/>
    </source>
</evidence>
<dbReference type="Proteomes" id="UP000002420">
    <property type="component" value="Chromosome"/>
</dbReference>
<sequence>MRIAELFRRAREAKGLKQSDIADQCGISRSALARFETGSLRLAEETLLLIAPLLDIDPEFLRGNAKIPFKSPTGSLIKYVVDKYHVNSDVLLSRLLALSDVLEIYYLSPPLTIVDRIRHLNVASNPTYALLMKDEAGNVYLFRCKSPKDFLAWDDSISSWQNEQRKMAGKGGHFEPLIISKELFEKIRDWQDIDKEDLDAVFSQKTENLIYKGIALSEAEKKLILFIRDHHLDPEETIQKLQQ</sequence>
<proteinExistence type="predicted"/>
<evidence type="ECO:0000259" key="1">
    <source>
        <dbReference type="PROSITE" id="PS50943"/>
    </source>
</evidence>
<dbReference type="KEGG" id="glo:Glov_0858"/>
<dbReference type="HOGENOM" id="CLU_1141295_0_0_7"/>
<dbReference type="PROSITE" id="PS50943">
    <property type="entry name" value="HTH_CROC1"/>
    <property type="match status" value="1"/>
</dbReference>
<feature type="domain" description="HTH cro/C1-type" evidence="1">
    <location>
        <begin position="7"/>
        <end position="61"/>
    </location>
</feature>
<dbReference type="RefSeq" id="WP_012468936.1">
    <property type="nucleotide sequence ID" value="NC_010814.1"/>
</dbReference>
<dbReference type="Pfam" id="PF01381">
    <property type="entry name" value="HTH_3"/>
    <property type="match status" value="1"/>
</dbReference>
<dbReference type="SUPFAM" id="SSF47413">
    <property type="entry name" value="lambda repressor-like DNA-binding domains"/>
    <property type="match status" value="1"/>
</dbReference>
<dbReference type="SMART" id="SM00530">
    <property type="entry name" value="HTH_XRE"/>
    <property type="match status" value="1"/>
</dbReference>
<dbReference type="InterPro" id="IPR001387">
    <property type="entry name" value="Cro/C1-type_HTH"/>
</dbReference>
<dbReference type="CDD" id="cd00093">
    <property type="entry name" value="HTH_XRE"/>
    <property type="match status" value="1"/>
</dbReference>
<name>B3E517_TRIL1</name>
<evidence type="ECO:0000313" key="3">
    <source>
        <dbReference type="Proteomes" id="UP000002420"/>
    </source>
</evidence>
<dbReference type="GO" id="GO:0003677">
    <property type="term" value="F:DNA binding"/>
    <property type="evidence" value="ECO:0007669"/>
    <property type="project" value="InterPro"/>
</dbReference>
<dbReference type="AlphaFoldDB" id="B3E517"/>
<protein>
    <submittedName>
        <fullName evidence="2">Transcriptional regulator, XRE family</fullName>
    </submittedName>
</protein>
<gene>
    <name evidence="2" type="ordered locus">Glov_0858</name>
</gene>
<dbReference type="InterPro" id="IPR010982">
    <property type="entry name" value="Lambda_DNA-bd_dom_sf"/>
</dbReference>
<keyword evidence="3" id="KW-1185">Reference proteome</keyword>